<reference evidence="11 12" key="1">
    <citation type="submission" date="2020-11" db="EMBL/GenBank/DDBJ databases">
        <authorList>
            <person name="Peeters C."/>
        </authorList>
    </citation>
    <scope>NUCLEOTIDE SEQUENCE [LARGE SCALE GENOMIC DNA]</scope>
    <source>
        <strain evidence="11 12">LMG 8286</strain>
    </source>
</reference>
<dbReference type="Gene3D" id="3.40.1110.10">
    <property type="entry name" value="Calcium-transporting ATPase, cytoplasmic domain N"/>
    <property type="match status" value="1"/>
</dbReference>
<feature type="transmembrane region" description="Helical" evidence="9">
    <location>
        <begin position="66"/>
        <end position="87"/>
    </location>
</feature>
<dbReference type="InterPro" id="IPR001757">
    <property type="entry name" value="P_typ_ATPase"/>
</dbReference>
<keyword evidence="9" id="KW-1003">Cell membrane</keyword>
<protein>
    <recommendedName>
        <fullName evidence="7">P-type Zn(2+) transporter</fullName>
        <ecNumber evidence="7">7.2.2.12</ecNumber>
    </recommendedName>
</protein>
<dbReference type="InterPro" id="IPR008250">
    <property type="entry name" value="ATPase_P-typ_transduc_dom_A_sf"/>
</dbReference>
<dbReference type="SUPFAM" id="SSF81665">
    <property type="entry name" value="Calcium ATPase, transmembrane domain M"/>
    <property type="match status" value="1"/>
</dbReference>
<dbReference type="PANTHER" id="PTHR48085:SF5">
    <property type="entry name" value="CADMIUM_ZINC-TRANSPORTING ATPASE HMA4-RELATED"/>
    <property type="match status" value="1"/>
</dbReference>
<dbReference type="InterPro" id="IPR027256">
    <property type="entry name" value="P-typ_ATPase_IB"/>
</dbReference>
<keyword evidence="9" id="KW-0479">Metal-binding</keyword>
<dbReference type="EMBL" id="CAJHOE010000008">
    <property type="protein sequence ID" value="CAD7289316.1"/>
    <property type="molecule type" value="Genomic_DNA"/>
</dbReference>
<comment type="catalytic activity">
    <reaction evidence="8">
        <text>Zn(2+)(in) + ATP + H2O = Zn(2+)(out) + ADP + phosphate + H(+)</text>
        <dbReference type="Rhea" id="RHEA:20621"/>
        <dbReference type="ChEBI" id="CHEBI:15377"/>
        <dbReference type="ChEBI" id="CHEBI:15378"/>
        <dbReference type="ChEBI" id="CHEBI:29105"/>
        <dbReference type="ChEBI" id="CHEBI:30616"/>
        <dbReference type="ChEBI" id="CHEBI:43474"/>
        <dbReference type="ChEBI" id="CHEBI:456216"/>
        <dbReference type="EC" id="7.2.2.12"/>
    </reaction>
</comment>
<evidence type="ECO:0000256" key="9">
    <source>
        <dbReference type="RuleBase" id="RU362081"/>
    </source>
</evidence>
<dbReference type="EC" id="7.2.2.12" evidence="7"/>
<dbReference type="NCBIfam" id="TIGR01512">
    <property type="entry name" value="ATPase-IB2_Cd"/>
    <property type="match status" value="1"/>
</dbReference>
<feature type="domain" description="P-type ATPase A" evidence="10">
    <location>
        <begin position="111"/>
        <end position="211"/>
    </location>
</feature>
<name>A0ABM8Q8U0_9BACT</name>
<dbReference type="RefSeq" id="WP_230057483.1">
    <property type="nucleotide sequence ID" value="NZ_CAJHOE010000008.1"/>
</dbReference>
<comment type="subcellular location">
    <subcellularLocation>
        <location evidence="1">Cell envelope</location>
    </subcellularLocation>
    <subcellularLocation>
        <location evidence="9">Cell membrane</location>
    </subcellularLocation>
    <subcellularLocation>
        <location evidence="2">Membrane</location>
    </subcellularLocation>
</comment>
<dbReference type="InterPro" id="IPR023214">
    <property type="entry name" value="HAD_sf"/>
</dbReference>
<dbReference type="PRINTS" id="PR00119">
    <property type="entry name" value="CATATPASE"/>
</dbReference>
<gene>
    <name evidence="11" type="primary">ziaA</name>
    <name evidence="11" type="ORF">LMG8286_01748</name>
</gene>
<evidence type="ECO:0000259" key="10">
    <source>
        <dbReference type="Pfam" id="PF00122"/>
    </source>
</evidence>
<dbReference type="NCBIfam" id="TIGR01494">
    <property type="entry name" value="ATPase_P-type"/>
    <property type="match status" value="1"/>
</dbReference>
<feature type="transmembrane region" description="Helical" evidence="9">
    <location>
        <begin position="578"/>
        <end position="597"/>
    </location>
</feature>
<keyword evidence="9" id="KW-0067">ATP-binding</keyword>
<accession>A0ABM8Q8U0</accession>
<dbReference type="PANTHER" id="PTHR48085">
    <property type="entry name" value="CADMIUM/ZINC-TRANSPORTING ATPASE HMA2-RELATED"/>
    <property type="match status" value="1"/>
</dbReference>
<dbReference type="Gene3D" id="2.70.150.10">
    <property type="entry name" value="Calcium-transporting ATPase, cytoplasmic transduction domain A"/>
    <property type="match status" value="1"/>
</dbReference>
<dbReference type="Pfam" id="PF00702">
    <property type="entry name" value="Hydrolase"/>
    <property type="match status" value="1"/>
</dbReference>
<evidence type="ECO:0000256" key="4">
    <source>
        <dbReference type="ARBA" id="ARBA00022692"/>
    </source>
</evidence>
<feature type="transmembrane region" description="Helical" evidence="9">
    <location>
        <begin position="230"/>
        <end position="250"/>
    </location>
</feature>
<dbReference type="InterPro" id="IPR051014">
    <property type="entry name" value="Cation_Transport_ATPase_IB"/>
</dbReference>
<keyword evidence="12" id="KW-1185">Reference proteome</keyword>
<keyword evidence="6 9" id="KW-0472">Membrane</keyword>
<dbReference type="Gene3D" id="3.40.50.1000">
    <property type="entry name" value="HAD superfamily/HAD-like"/>
    <property type="match status" value="1"/>
</dbReference>
<dbReference type="Pfam" id="PF00122">
    <property type="entry name" value="E1-E2_ATPase"/>
    <property type="match status" value="1"/>
</dbReference>
<dbReference type="InterPro" id="IPR023299">
    <property type="entry name" value="ATPase_P-typ_cyto_dom_N"/>
</dbReference>
<evidence type="ECO:0000313" key="11">
    <source>
        <dbReference type="EMBL" id="CAD7289316.1"/>
    </source>
</evidence>
<dbReference type="InterPro" id="IPR059000">
    <property type="entry name" value="ATPase_P-type_domA"/>
</dbReference>
<feature type="transmembrane region" description="Helical" evidence="9">
    <location>
        <begin position="552"/>
        <end position="572"/>
    </location>
</feature>
<dbReference type="SUPFAM" id="SSF56784">
    <property type="entry name" value="HAD-like"/>
    <property type="match status" value="1"/>
</dbReference>
<organism evidence="11 12">
    <name type="scientific">Campylobacter suis</name>
    <dbReference type="NCBI Taxonomy" id="2790657"/>
    <lineage>
        <taxon>Bacteria</taxon>
        <taxon>Pseudomonadati</taxon>
        <taxon>Campylobacterota</taxon>
        <taxon>Epsilonproteobacteria</taxon>
        <taxon>Campylobacterales</taxon>
        <taxon>Campylobacteraceae</taxon>
        <taxon>Campylobacter</taxon>
    </lineage>
</organism>
<dbReference type="Proteomes" id="UP000789359">
    <property type="component" value="Unassembled WGS sequence"/>
</dbReference>
<evidence type="ECO:0000256" key="2">
    <source>
        <dbReference type="ARBA" id="ARBA00004370"/>
    </source>
</evidence>
<keyword evidence="4 9" id="KW-0812">Transmembrane</keyword>
<dbReference type="PRINTS" id="PR00120">
    <property type="entry name" value="HATPASE"/>
</dbReference>
<comment type="caution">
    <text evidence="11">The sequence shown here is derived from an EMBL/GenBank/DDBJ whole genome shotgun (WGS) entry which is preliminary data.</text>
</comment>
<sequence>MSEFKKEWLLIVISVILVVFGLMQEESAKVVLLASALLVAGYKAMIKAVKSLKNGLSLDENFLMSIASLAAFSIGEMVEAVAIMLFYRVAESFEDYSVARSRKSITELMDLTPNHANVLREGQILQVAPSEIKVGEIIVVRAGEKVAIDGVIVSGRTLFDTASINGEPLPLEAFVGDKIMSGYVNLSALVHIKTLKDYENSTAKLILEMVENAAFKKSKSEKFITKFARIYTPIVVGFAFILAFVAPFIFEGEFSEWIKRAVIFLVVSCPCALVASVPLSFFGGIGGASKNGILIKGSSFIETLSKLGAVAFDKTGTLSKGEFVISKIISSSKFSEDEILRFAALAERHSTHPIAISLSRAYNGSGEITDVIESAGLGVKALVDGVLIEVGSVKFLSHYKLEQTSQTAVHIAVGGAYAGYIELKDEIRKESAKSIQWLRQNGIKTALITGDKEAVAVEVGQSLGIDEIHFELLPNEKVAILEQIIAKNSGAIAYVGDGINDAPVIARADVGVAMLGSDAAVQTADVVLVNNNISKLVTAIKIAKKTIGIAKFNIVFSIGFKLGVLVLAAFGYANIPLAIFADVGVTILAILNALRAFKI</sequence>
<evidence type="ECO:0000256" key="6">
    <source>
        <dbReference type="ARBA" id="ARBA00023136"/>
    </source>
</evidence>
<feature type="transmembrane region" description="Helical" evidence="9">
    <location>
        <begin position="262"/>
        <end position="286"/>
    </location>
</feature>
<evidence type="ECO:0000256" key="8">
    <source>
        <dbReference type="ARBA" id="ARBA00047308"/>
    </source>
</evidence>
<dbReference type="InterPro" id="IPR036412">
    <property type="entry name" value="HAD-like_sf"/>
</dbReference>
<evidence type="ECO:0000256" key="3">
    <source>
        <dbReference type="ARBA" id="ARBA00006024"/>
    </source>
</evidence>
<comment type="similarity">
    <text evidence="3 9">Belongs to the cation transport ATPase (P-type) (TC 3.A.3) family. Type IB subfamily.</text>
</comment>
<evidence type="ECO:0000256" key="1">
    <source>
        <dbReference type="ARBA" id="ARBA00004196"/>
    </source>
</evidence>
<keyword evidence="5 9" id="KW-1133">Transmembrane helix</keyword>
<evidence type="ECO:0000313" key="12">
    <source>
        <dbReference type="Proteomes" id="UP000789359"/>
    </source>
</evidence>
<keyword evidence="9" id="KW-0547">Nucleotide-binding</keyword>
<feature type="transmembrane region" description="Helical" evidence="9">
    <location>
        <begin position="6"/>
        <end position="23"/>
    </location>
</feature>
<dbReference type="NCBIfam" id="TIGR01525">
    <property type="entry name" value="ATPase-IB_hvy"/>
    <property type="match status" value="1"/>
</dbReference>
<evidence type="ECO:0000256" key="7">
    <source>
        <dbReference type="ARBA" id="ARBA00039097"/>
    </source>
</evidence>
<dbReference type="SUPFAM" id="SSF81653">
    <property type="entry name" value="Calcium ATPase, transduction domain A"/>
    <property type="match status" value="1"/>
</dbReference>
<proteinExistence type="inferred from homology"/>
<dbReference type="InterPro" id="IPR023298">
    <property type="entry name" value="ATPase_P-typ_TM_dom_sf"/>
</dbReference>
<evidence type="ECO:0000256" key="5">
    <source>
        <dbReference type="ARBA" id="ARBA00022989"/>
    </source>
</evidence>